<evidence type="ECO:0000259" key="10">
    <source>
        <dbReference type="PROSITE" id="PS50071"/>
    </source>
</evidence>
<proteinExistence type="inferred from homology"/>
<dbReference type="FunFam" id="1.10.10.60:FF:000083">
    <property type="entry name" value="BEL1-like homeodomain protein 4"/>
    <property type="match status" value="1"/>
</dbReference>
<keyword evidence="4 8" id="KW-0238">DNA-binding</keyword>
<dbReference type="CDD" id="cd00086">
    <property type="entry name" value="homeodomain"/>
    <property type="match status" value="1"/>
</dbReference>
<dbReference type="SUPFAM" id="SSF46689">
    <property type="entry name" value="Homeodomain-like"/>
    <property type="match status" value="1"/>
</dbReference>
<dbReference type="Pfam" id="PF07526">
    <property type="entry name" value="POX"/>
    <property type="match status" value="1"/>
</dbReference>
<dbReference type="SMART" id="SM00389">
    <property type="entry name" value="HOX"/>
    <property type="match status" value="1"/>
</dbReference>
<evidence type="ECO:0000256" key="4">
    <source>
        <dbReference type="ARBA" id="ARBA00023125"/>
    </source>
</evidence>
<evidence type="ECO:0000256" key="7">
    <source>
        <dbReference type="ARBA" id="ARBA00023242"/>
    </source>
</evidence>
<feature type="region of interest" description="Disordered" evidence="9">
    <location>
        <begin position="474"/>
        <end position="515"/>
    </location>
</feature>
<evidence type="ECO:0000256" key="5">
    <source>
        <dbReference type="ARBA" id="ARBA00023155"/>
    </source>
</evidence>
<dbReference type="GO" id="GO:0005634">
    <property type="term" value="C:nucleus"/>
    <property type="evidence" value="ECO:0007669"/>
    <property type="project" value="UniProtKB-SubCell"/>
</dbReference>
<organism evidence="11 12">
    <name type="scientific">Sesamum angolense</name>
    <dbReference type="NCBI Taxonomy" id="2727404"/>
    <lineage>
        <taxon>Eukaryota</taxon>
        <taxon>Viridiplantae</taxon>
        <taxon>Streptophyta</taxon>
        <taxon>Embryophyta</taxon>
        <taxon>Tracheophyta</taxon>
        <taxon>Spermatophyta</taxon>
        <taxon>Magnoliopsida</taxon>
        <taxon>eudicotyledons</taxon>
        <taxon>Gunneridae</taxon>
        <taxon>Pentapetalae</taxon>
        <taxon>asterids</taxon>
        <taxon>lamiids</taxon>
        <taxon>Lamiales</taxon>
        <taxon>Pedaliaceae</taxon>
        <taxon>Sesamum</taxon>
    </lineage>
</organism>
<keyword evidence="6" id="KW-0804">Transcription</keyword>
<gene>
    <name evidence="11" type="ORF">Sango_0891100</name>
</gene>
<sequence length="657" mass="72442">MGMYFPMSNNQIQRDAATMLYLREPLASSHSETPVLPGNMTMYMNFPSSSGPYSDSLAGNSQSVNVQPVASDSNTSHQELLLQFGSSRAVENQLMHRQGESSGILQGAPNLQGQGLSLSLSTNVPSVMQISPTQYQNDNPVFSSILGPNTLMPAEDSGRNISFGNEDNFQTKPSGDNSDCMVSRVPGINSDVTNDISPYGMPSIARAVPNSKYLKAAQQLLDEVVNVKKAMKEQNAKKELMKESKEVEGEFGDRASDPSAAAASSVAPKAIGNPPNELSVAERQELQNKITKLLSMLDEVDRRYRQYYHQMQIVVSSFDLIAGSGAAKPYTAVALQTISRHFRCLRDAINGQILVARKNLGEEDASSNDKVIGISRLRYVDQQLRQQRALQQLGMIQQHSWRPQRGLPETSVSILRAWLFEHFLHPYPKDSDKIMLARQTGLTRSQVSNWFINARVRLWKPMVEEMYKEEIGDADVDSNSSSETIPRAAKTGRKASEDKGEDVHQTATSTGRLMESRSDQMTDVQMMGSDTYSIYQNVIPAEPQIDYGVGKTREVLRHTNDSNPFPDSMVESDCGNDSRMLAAYQMSELERLGNVSGVSLTLGLQQCEGGRGFVPLRDTDVYNTAASAMGNETAEFDCMDSGNRPHQLVSSLLPSFT</sequence>
<evidence type="ECO:0000256" key="1">
    <source>
        <dbReference type="ARBA" id="ARBA00004123"/>
    </source>
</evidence>
<name>A0AAE1WYC3_9LAMI</name>
<feature type="compositionally biased region" description="Basic and acidic residues" evidence="9">
    <location>
        <begin position="234"/>
        <end position="256"/>
    </location>
</feature>
<dbReference type="Proteomes" id="UP001289374">
    <property type="component" value="Unassembled WGS sequence"/>
</dbReference>
<dbReference type="InterPro" id="IPR006563">
    <property type="entry name" value="POX_dom"/>
</dbReference>
<comment type="similarity">
    <text evidence="2">Belongs to the TALE/BELL homeobox family.</text>
</comment>
<feature type="compositionally biased region" description="Basic and acidic residues" evidence="9">
    <location>
        <begin position="494"/>
        <end position="504"/>
    </location>
</feature>
<evidence type="ECO:0000256" key="2">
    <source>
        <dbReference type="ARBA" id="ARBA00006454"/>
    </source>
</evidence>
<evidence type="ECO:0000313" key="12">
    <source>
        <dbReference type="Proteomes" id="UP001289374"/>
    </source>
</evidence>
<evidence type="ECO:0000256" key="9">
    <source>
        <dbReference type="SAM" id="MobiDB-lite"/>
    </source>
</evidence>
<accession>A0AAE1WYC3</accession>
<evidence type="ECO:0000256" key="3">
    <source>
        <dbReference type="ARBA" id="ARBA00023015"/>
    </source>
</evidence>
<dbReference type="InterPro" id="IPR050224">
    <property type="entry name" value="TALE_homeobox"/>
</dbReference>
<dbReference type="Gene3D" id="1.10.10.60">
    <property type="entry name" value="Homeodomain-like"/>
    <property type="match status" value="1"/>
</dbReference>
<keyword evidence="12" id="KW-1185">Reference proteome</keyword>
<keyword evidence="3" id="KW-0805">Transcription regulation</keyword>
<evidence type="ECO:0000256" key="8">
    <source>
        <dbReference type="PROSITE-ProRule" id="PRU00108"/>
    </source>
</evidence>
<keyword evidence="5 8" id="KW-0371">Homeobox</keyword>
<dbReference type="Pfam" id="PF05920">
    <property type="entry name" value="Homeobox_KN"/>
    <property type="match status" value="1"/>
</dbReference>
<feature type="DNA-binding region" description="Homeobox" evidence="8">
    <location>
        <begin position="400"/>
        <end position="462"/>
    </location>
</feature>
<keyword evidence="7 8" id="KW-0539">Nucleus</keyword>
<dbReference type="GO" id="GO:0003677">
    <property type="term" value="F:DNA binding"/>
    <property type="evidence" value="ECO:0007669"/>
    <property type="project" value="UniProtKB-UniRule"/>
</dbReference>
<reference evidence="11" key="2">
    <citation type="journal article" date="2024" name="Plant">
        <title>Genomic evolution and insights into agronomic trait innovations of Sesamum species.</title>
        <authorList>
            <person name="Miao H."/>
            <person name="Wang L."/>
            <person name="Qu L."/>
            <person name="Liu H."/>
            <person name="Sun Y."/>
            <person name="Le M."/>
            <person name="Wang Q."/>
            <person name="Wei S."/>
            <person name="Zheng Y."/>
            <person name="Lin W."/>
            <person name="Duan Y."/>
            <person name="Cao H."/>
            <person name="Xiong S."/>
            <person name="Wang X."/>
            <person name="Wei L."/>
            <person name="Li C."/>
            <person name="Ma Q."/>
            <person name="Ju M."/>
            <person name="Zhao R."/>
            <person name="Li G."/>
            <person name="Mu C."/>
            <person name="Tian Q."/>
            <person name="Mei H."/>
            <person name="Zhang T."/>
            <person name="Gao T."/>
            <person name="Zhang H."/>
        </authorList>
    </citation>
    <scope>NUCLEOTIDE SEQUENCE</scope>
    <source>
        <strain evidence="11">K16</strain>
    </source>
</reference>
<dbReference type="InterPro" id="IPR008422">
    <property type="entry name" value="KN_HD"/>
</dbReference>
<feature type="compositionally biased region" description="Low complexity" evidence="9">
    <location>
        <begin position="257"/>
        <end position="270"/>
    </location>
</feature>
<feature type="domain" description="Homeobox" evidence="10">
    <location>
        <begin position="398"/>
        <end position="461"/>
    </location>
</feature>
<protein>
    <submittedName>
        <fullName evidence="11">BEL1-like homeodomain protein 7</fullName>
    </submittedName>
</protein>
<feature type="region of interest" description="Disordered" evidence="9">
    <location>
        <begin position="234"/>
        <end position="275"/>
    </location>
</feature>
<comment type="caution">
    <text evidence="11">The sequence shown here is derived from an EMBL/GenBank/DDBJ whole genome shotgun (WGS) entry which is preliminary data.</text>
</comment>
<evidence type="ECO:0000313" key="11">
    <source>
        <dbReference type="EMBL" id="KAK4401504.1"/>
    </source>
</evidence>
<dbReference type="PANTHER" id="PTHR11850">
    <property type="entry name" value="HOMEOBOX PROTEIN TRANSCRIPTION FACTORS"/>
    <property type="match status" value="1"/>
</dbReference>
<evidence type="ECO:0000256" key="6">
    <source>
        <dbReference type="ARBA" id="ARBA00023163"/>
    </source>
</evidence>
<dbReference type="GO" id="GO:0006355">
    <property type="term" value="P:regulation of DNA-templated transcription"/>
    <property type="evidence" value="ECO:0007669"/>
    <property type="project" value="InterPro"/>
</dbReference>
<dbReference type="PROSITE" id="PS50071">
    <property type="entry name" value="HOMEOBOX_2"/>
    <property type="match status" value="1"/>
</dbReference>
<reference evidence="11" key="1">
    <citation type="submission" date="2020-06" db="EMBL/GenBank/DDBJ databases">
        <authorList>
            <person name="Li T."/>
            <person name="Hu X."/>
            <person name="Zhang T."/>
            <person name="Song X."/>
            <person name="Zhang H."/>
            <person name="Dai N."/>
            <person name="Sheng W."/>
            <person name="Hou X."/>
            <person name="Wei L."/>
        </authorList>
    </citation>
    <scope>NUCLEOTIDE SEQUENCE</scope>
    <source>
        <strain evidence="11">K16</strain>
        <tissue evidence="11">Leaf</tissue>
    </source>
</reference>
<comment type="subcellular location">
    <subcellularLocation>
        <location evidence="1 8">Nucleus</location>
    </subcellularLocation>
</comment>
<dbReference type="InterPro" id="IPR001356">
    <property type="entry name" value="HD"/>
</dbReference>
<dbReference type="SMART" id="SM00574">
    <property type="entry name" value="POX"/>
    <property type="match status" value="1"/>
</dbReference>
<dbReference type="EMBL" id="JACGWL010000005">
    <property type="protein sequence ID" value="KAK4401504.1"/>
    <property type="molecule type" value="Genomic_DNA"/>
</dbReference>
<dbReference type="AlphaFoldDB" id="A0AAE1WYC3"/>
<dbReference type="InterPro" id="IPR009057">
    <property type="entry name" value="Homeodomain-like_sf"/>
</dbReference>